<gene>
    <name evidence="1" type="ORF">DUT91_23755</name>
</gene>
<dbReference type="RefSeq" id="WP_114442880.1">
    <property type="nucleotide sequence ID" value="NZ_QOZG01000032.1"/>
</dbReference>
<dbReference type="EMBL" id="QOZG01000032">
    <property type="protein sequence ID" value="RCS21493.1"/>
    <property type="molecule type" value="Genomic_DNA"/>
</dbReference>
<proteinExistence type="predicted"/>
<protein>
    <submittedName>
        <fullName evidence="1">Uncharacterized protein</fullName>
    </submittedName>
</protein>
<evidence type="ECO:0000313" key="2">
    <source>
        <dbReference type="Proteomes" id="UP000253420"/>
    </source>
</evidence>
<organism evidence="1 2">
    <name type="scientific">Phyllobacterium salinisoli</name>
    <dbReference type="NCBI Taxonomy" id="1899321"/>
    <lineage>
        <taxon>Bacteria</taxon>
        <taxon>Pseudomonadati</taxon>
        <taxon>Pseudomonadota</taxon>
        <taxon>Alphaproteobacteria</taxon>
        <taxon>Hyphomicrobiales</taxon>
        <taxon>Phyllobacteriaceae</taxon>
        <taxon>Phyllobacterium</taxon>
    </lineage>
</organism>
<sequence length="103" mass="11892">MSRYYISLHNKGRTDGGAVIGYDKPLRTFFLQGFFDEESDIDEPEIWLGTCLEEFPTLEFIVEEARTRDYEIGGLKHVDVIAMLAEAGHKHEPTIWERLGLIF</sequence>
<dbReference type="Proteomes" id="UP000253420">
    <property type="component" value="Unassembled WGS sequence"/>
</dbReference>
<evidence type="ECO:0000313" key="1">
    <source>
        <dbReference type="EMBL" id="RCS21493.1"/>
    </source>
</evidence>
<accession>A0A368JZ71</accession>
<keyword evidence="2" id="KW-1185">Reference proteome</keyword>
<dbReference type="OrthoDB" id="3698953at2"/>
<name>A0A368JZ71_9HYPH</name>
<comment type="caution">
    <text evidence="1">The sequence shown here is derived from an EMBL/GenBank/DDBJ whole genome shotgun (WGS) entry which is preliminary data.</text>
</comment>
<reference evidence="1 2" key="1">
    <citation type="submission" date="2018-07" db="EMBL/GenBank/DDBJ databases">
        <title>The draft genome of Phyllobacterium salinisoli.</title>
        <authorList>
            <person name="Liu L."/>
            <person name="Li L."/>
            <person name="Zhang X."/>
            <person name="Liang L."/>
        </authorList>
    </citation>
    <scope>NUCLEOTIDE SEQUENCE [LARGE SCALE GENOMIC DNA]</scope>
    <source>
        <strain evidence="1 2">LLAN61</strain>
    </source>
</reference>
<dbReference type="AlphaFoldDB" id="A0A368JZ71"/>